<accession>G7IWY0</accession>
<dbReference type="PANTHER" id="PTHR36766:SF40">
    <property type="entry name" value="DISEASE RESISTANCE PROTEIN RGA3"/>
    <property type="match status" value="1"/>
</dbReference>
<gene>
    <name evidence="3" type="ordered locus">MTR_3g031860</name>
</gene>
<dbReference type="AlphaFoldDB" id="G7IWY0"/>
<dbReference type="PaxDb" id="3880-AES69596"/>
<organism evidence="3 5">
    <name type="scientific">Medicago truncatula</name>
    <name type="common">Barrel medic</name>
    <name type="synonym">Medicago tribuloides</name>
    <dbReference type="NCBI Taxonomy" id="3880"/>
    <lineage>
        <taxon>Eukaryota</taxon>
        <taxon>Viridiplantae</taxon>
        <taxon>Streptophyta</taxon>
        <taxon>Embryophyta</taxon>
        <taxon>Tracheophyta</taxon>
        <taxon>Spermatophyta</taxon>
        <taxon>Magnoliopsida</taxon>
        <taxon>eudicotyledons</taxon>
        <taxon>Gunneridae</taxon>
        <taxon>Pentapetalae</taxon>
        <taxon>rosids</taxon>
        <taxon>fabids</taxon>
        <taxon>Fabales</taxon>
        <taxon>Fabaceae</taxon>
        <taxon>Papilionoideae</taxon>
        <taxon>50 kb inversion clade</taxon>
        <taxon>NPAAA clade</taxon>
        <taxon>Hologalegina</taxon>
        <taxon>IRL clade</taxon>
        <taxon>Trifolieae</taxon>
        <taxon>Medicago</taxon>
    </lineage>
</organism>
<proteinExistence type="predicted"/>
<dbReference type="EnsemblPlants" id="AES69596">
    <property type="protein sequence ID" value="AES69596"/>
    <property type="gene ID" value="MTR_3g031860"/>
</dbReference>
<dbReference type="eggNOG" id="ENOG502SFCS">
    <property type="taxonomic scope" value="Eukaryota"/>
</dbReference>
<dbReference type="HOGENOM" id="CLU_919408_0_0_1"/>
<dbReference type="InterPro" id="IPR032675">
    <property type="entry name" value="LRR_dom_sf"/>
</dbReference>
<reference evidence="3 5" key="1">
    <citation type="journal article" date="2011" name="Nature">
        <title>The Medicago genome provides insight into the evolution of rhizobial symbioses.</title>
        <authorList>
            <person name="Young N.D."/>
            <person name="Debelle F."/>
            <person name="Oldroyd G.E."/>
            <person name="Geurts R."/>
            <person name="Cannon S.B."/>
            <person name="Udvardi M.K."/>
            <person name="Benedito V.A."/>
            <person name="Mayer K.F."/>
            <person name="Gouzy J."/>
            <person name="Schoof H."/>
            <person name="Van de Peer Y."/>
            <person name="Proost S."/>
            <person name="Cook D.R."/>
            <person name="Meyers B.C."/>
            <person name="Spannagl M."/>
            <person name="Cheung F."/>
            <person name="De Mita S."/>
            <person name="Krishnakumar V."/>
            <person name="Gundlach H."/>
            <person name="Zhou S."/>
            <person name="Mudge J."/>
            <person name="Bharti A.K."/>
            <person name="Murray J.D."/>
            <person name="Naoumkina M.A."/>
            <person name="Rosen B."/>
            <person name="Silverstein K.A."/>
            <person name="Tang H."/>
            <person name="Rombauts S."/>
            <person name="Zhao P.X."/>
            <person name="Zhou P."/>
            <person name="Barbe V."/>
            <person name="Bardou P."/>
            <person name="Bechner M."/>
            <person name="Bellec A."/>
            <person name="Berger A."/>
            <person name="Berges H."/>
            <person name="Bidwell S."/>
            <person name="Bisseling T."/>
            <person name="Choisne N."/>
            <person name="Couloux A."/>
            <person name="Denny R."/>
            <person name="Deshpande S."/>
            <person name="Dai X."/>
            <person name="Doyle J.J."/>
            <person name="Dudez A.M."/>
            <person name="Farmer A.D."/>
            <person name="Fouteau S."/>
            <person name="Franken C."/>
            <person name="Gibelin C."/>
            <person name="Gish J."/>
            <person name="Goldstein S."/>
            <person name="Gonzalez A.J."/>
            <person name="Green P.J."/>
            <person name="Hallab A."/>
            <person name="Hartog M."/>
            <person name="Hua A."/>
            <person name="Humphray S.J."/>
            <person name="Jeong D.H."/>
            <person name="Jing Y."/>
            <person name="Jocker A."/>
            <person name="Kenton S.M."/>
            <person name="Kim D.J."/>
            <person name="Klee K."/>
            <person name="Lai H."/>
            <person name="Lang C."/>
            <person name="Lin S."/>
            <person name="Macmil S.L."/>
            <person name="Magdelenat G."/>
            <person name="Matthews L."/>
            <person name="McCorrison J."/>
            <person name="Monaghan E.L."/>
            <person name="Mun J.H."/>
            <person name="Najar F.Z."/>
            <person name="Nicholson C."/>
            <person name="Noirot C."/>
            <person name="O'Bleness M."/>
            <person name="Paule C.R."/>
            <person name="Poulain J."/>
            <person name="Prion F."/>
            <person name="Qin B."/>
            <person name="Qu C."/>
            <person name="Retzel E.F."/>
            <person name="Riddle C."/>
            <person name="Sallet E."/>
            <person name="Samain S."/>
            <person name="Samson N."/>
            <person name="Sanders I."/>
            <person name="Saurat O."/>
            <person name="Scarpelli C."/>
            <person name="Schiex T."/>
            <person name="Segurens B."/>
            <person name="Severin A.J."/>
            <person name="Sherrier D.J."/>
            <person name="Shi R."/>
            <person name="Sims S."/>
            <person name="Singer S.R."/>
            <person name="Sinharoy S."/>
            <person name="Sterck L."/>
            <person name="Viollet A."/>
            <person name="Wang B.B."/>
            <person name="Wang K."/>
            <person name="Wang M."/>
            <person name="Wang X."/>
            <person name="Warfsmann J."/>
            <person name="Weissenbach J."/>
            <person name="White D.D."/>
            <person name="White J.D."/>
            <person name="Wiley G.B."/>
            <person name="Wincker P."/>
            <person name="Xing Y."/>
            <person name="Yang L."/>
            <person name="Yao Z."/>
            <person name="Ying F."/>
            <person name="Zhai J."/>
            <person name="Zhou L."/>
            <person name="Zuber A."/>
            <person name="Denarie J."/>
            <person name="Dixon R.A."/>
            <person name="May G.D."/>
            <person name="Schwartz D.C."/>
            <person name="Rogers J."/>
            <person name="Quetier F."/>
            <person name="Town C.D."/>
            <person name="Roe B.A."/>
        </authorList>
    </citation>
    <scope>NUCLEOTIDE SEQUENCE [LARGE SCALE GENOMIC DNA]</scope>
    <source>
        <strain evidence="3">A17</strain>
        <strain evidence="4 5">cv. Jemalong A17</strain>
    </source>
</reference>
<dbReference type="Gene3D" id="3.80.10.10">
    <property type="entry name" value="Ribonuclease Inhibitor"/>
    <property type="match status" value="1"/>
</dbReference>
<dbReference type="PANTHER" id="PTHR36766">
    <property type="entry name" value="PLANT BROAD-SPECTRUM MILDEW RESISTANCE PROTEIN RPW8"/>
    <property type="match status" value="1"/>
</dbReference>
<evidence type="ECO:0000313" key="5">
    <source>
        <dbReference type="Proteomes" id="UP000002051"/>
    </source>
</evidence>
<evidence type="ECO:0000256" key="1">
    <source>
        <dbReference type="ARBA" id="ARBA00022821"/>
    </source>
</evidence>
<reference evidence="4" key="3">
    <citation type="submission" date="2015-04" db="UniProtKB">
        <authorList>
            <consortium name="EnsemblPlants"/>
        </authorList>
    </citation>
    <scope>IDENTIFICATION</scope>
    <source>
        <strain evidence="4">cv. Jemalong A17</strain>
    </source>
</reference>
<feature type="region of interest" description="Disordered" evidence="2">
    <location>
        <begin position="237"/>
        <end position="303"/>
    </location>
</feature>
<name>G7IWY0_MEDTR</name>
<dbReference type="Proteomes" id="UP000002051">
    <property type="component" value="Chromosome 3"/>
</dbReference>
<evidence type="ECO:0000256" key="2">
    <source>
        <dbReference type="SAM" id="MobiDB-lite"/>
    </source>
</evidence>
<sequence>MEMLSALENLHMKCQKLSFSEGVCLPLKLQSIVISTKKTAPPVTEWGLQYLTALFDLRIVKGDDIFNTLMKESLLPISLVHLRICDLSEMKSFDGNGLRHLSSLQSLCFLFCQQLETLPENCLPSSLKSLEFYDCKKLESLPEDSLPESLKELYIDGCPLLEERYKRKEHWSKIAHIPVISINYKEIKGLAMWMIICSLDELKKTASLIFYEELKTQRHPLIATRFNLLRPKASQVISTGSGRTMKSKKNSKHLKKTAPEVQSVSEVMTSSEAEGHQKQSFSSEAISSPEATFNPFTQTEDPK</sequence>
<feature type="compositionally biased region" description="Basic residues" evidence="2">
    <location>
        <begin position="245"/>
        <end position="256"/>
    </location>
</feature>
<dbReference type="InterPro" id="IPR008615">
    <property type="entry name" value="FNIP"/>
</dbReference>
<evidence type="ECO:0000313" key="3">
    <source>
        <dbReference type="EMBL" id="AES69596.1"/>
    </source>
</evidence>
<feature type="compositionally biased region" description="Polar residues" evidence="2">
    <location>
        <begin position="260"/>
        <end position="303"/>
    </location>
</feature>
<protein>
    <submittedName>
        <fullName evidence="3">FNIP repeat protein</fullName>
    </submittedName>
</protein>
<dbReference type="STRING" id="3880.G7IWY0"/>
<dbReference type="SUPFAM" id="SSF52058">
    <property type="entry name" value="L domain-like"/>
    <property type="match status" value="1"/>
</dbReference>
<reference evidence="3 5" key="2">
    <citation type="journal article" date="2014" name="BMC Genomics">
        <title>An improved genome release (version Mt4.0) for the model legume Medicago truncatula.</title>
        <authorList>
            <person name="Tang H."/>
            <person name="Krishnakumar V."/>
            <person name="Bidwell S."/>
            <person name="Rosen B."/>
            <person name="Chan A."/>
            <person name="Zhou S."/>
            <person name="Gentzbittel L."/>
            <person name="Childs K.L."/>
            <person name="Yandell M."/>
            <person name="Gundlach H."/>
            <person name="Mayer K.F."/>
            <person name="Schwartz D.C."/>
            <person name="Town C.D."/>
        </authorList>
    </citation>
    <scope>GENOME REANNOTATION</scope>
    <source>
        <strain evidence="4 5">cv. Jemalong A17</strain>
    </source>
</reference>
<dbReference type="EMBL" id="CM001219">
    <property type="protein sequence ID" value="AES69596.1"/>
    <property type="molecule type" value="Genomic_DNA"/>
</dbReference>
<dbReference type="GO" id="GO:0006952">
    <property type="term" value="P:defense response"/>
    <property type="evidence" value="ECO:0007669"/>
    <property type="project" value="UniProtKB-KW"/>
</dbReference>
<evidence type="ECO:0000313" key="4">
    <source>
        <dbReference type="EnsemblPlants" id="AES69596"/>
    </source>
</evidence>
<keyword evidence="1" id="KW-0611">Plant defense</keyword>
<dbReference type="Pfam" id="PF05725">
    <property type="entry name" value="FNIP"/>
    <property type="match status" value="1"/>
</dbReference>
<keyword evidence="5" id="KW-1185">Reference proteome</keyword>